<protein>
    <submittedName>
        <fullName evidence="2">Uncharacterized protein</fullName>
    </submittedName>
</protein>
<keyword evidence="1" id="KW-1133">Transmembrane helix</keyword>
<dbReference type="AlphaFoldDB" id="A0AAW2CZV7"/>
<evidence type="ECO:0000313" key="3">
    <source>
        <dbReference type="Proteomes" id="UP001459277"/>
    </source>
</evidence>
<comment type="caution">
    <text evidence="2">The sequence shown here is derived from an EMBL/GenBank/DDBJ whole genome shotgun (WGS) entry which is preliminary data.</text>
</comment>
<dbReference type="EMBL" id="JAZDWU010000004">
    <property type="protein sequence ID" value="KAL0003840.1"/>
    <property type="molecule type" value="Genomic_DNA"/>
</dbReference>
<accession>A0AAW2CZV7</accession>
<proteinExistence type="predicted"/>
<keyword evidence="1" id="KW-0812">Transmembrane</keyword>
<keyword evidence="1" id="KW-0472">Membrane</keyword>
<keyword evidence="3" id="KW-1185">Reference proteome</keyword>
<feature type="transmembrane region" description="Helical" evidence="1">
    <location>
        <begin position="77"/>
        <end position="110"/>
    </location>
</feature>
<gene>
    <name evidence="2" type="ORF">SO802_011401</name>
</gene>
<name>A0AAW2CZV7_9ROSI</name>
<reference evidence="2 3" key="1">
    <citation type="submission" date="2024-01" db="EMBL/GenBank/DDBJ databases">
        <title>A telomere-to-telomere, gap-free genome of sweet tea (Lithocarpus litseifolius).</title>
        <authorList>
            <person name="Zhou J."/>
        </authorList>
    </citation>
    <scope>NUCLEOTIDE SEQUENCE [LARGE SCALE GENOMIC DNA]</scope>
    <source>
        <strain evidence="2">Zhou-2022a</strain>
        <tissue evidence="2">Leaf</tissue>
    </source>
</reference>
<sequence length="113" mass="12914">MLWSEIIFWRRHSPRLVTDLKDFKVNDEETGMILKSGLSKNALEELSSENVLMIAYPTFAISSGWPCLKRTSLSWQLVVNGILLMVLTHLLMIPLQFIQSIGLCCLMFVVEDV</sequence>
<organism evidence="2 3">
    <name type="scientific">Lithocarpus litseifolius</name>
    <dbReference type="NCBI Taxonomy" id="425828"/>
    <lineage>
        <taxon>Eukaryota</taxon>
        <taxon>Viridiplantae</taxon>
        <taxon>Streptophyta</taxon>
        <taxon>Embryophyta</taxon>
        <taxon>Tracheophyta</taxon>
        <taxon>Spermatophyta</taxon>
        <taxon>Magnoliopsida</taxon>
        <taxon>eudicotyledons</taxon>
        <taxon>Gunneridae</taxon>
        <taxon>Pentapetalae</taxon>
        <taxon>rosids</taxon>
        <taxon>fabids</taxon>
        <taxon>Fagales</taxon>
        <taxon>Fagaceae</taxon>
        <taxon>Lithocarpus</taxon>
    </lineage>
</organism>
<evidence type="ECO:0000256" key="1">
    <source>
        <dbReference type="SAM" id="Phobius"/>
    </source>
</evidence>
<evidence type="ECO:0000313" key="2">
    <source>
        <dbReference type="EMBL" id="KAL0003840.1"/>
    </source>
</evidence>
<dbReference type="Proteomes" id="UP001459277">
    <property type="component" value="Unassembled WGS sequence"/>
</dbReference>